<dbReference type="InterPro" id="IPR050832">
    <property type="entry name" value="Bact_Acetyltransf"/>
</dbReference>
<dbReference type="Proteomes" id="UP001550535">
    <property type="component" value="Unassembled WGS sequence"/>
</dbReference>
<reference evidence="4 5" key="1">
    <citation type="submission" date="2024-06" db="EMBL/GenBank/DDBJ databases">
        <title>The Natural Products Discovery Center: Release of the First 8490 Sequenced Strains for Exploring Actinobacteria Biosynthetic Diversity.</title>
        <authorList>
            <person name="Kalkreuter E."/>
            <person name="Kautsar S.A."/>
            <person name="Yang D."/>
            <person name="Bader C.D."/>
            <person name="Teijaro C.N."/>
            <person name="Fluegel L."/>
            <person name="Davis C.M."/>
            <person name="Simpson J.R."/>
            <person name="Lauterbach L."/>
            <person name="Steele A.D."/>
            <person name="Gui C."/>
            <person name="Meng S."/>
            <person name="Li G."/>
            <person name="Viehrig K."/>
            <person name="Ye F."/>
            <person name="Su P."/>
            <person name="Kiefer A.F."/>
            <person name="Nichols A."/>
            <person name="Cepeda A.J."/>
            <person name="Yan W."/>
            <person name="Fan B."/>
            <person name="Jiang Y."/>
            <person name="Adhikari A."/>
            <person name="Zheng C.-J."/>
            <person name="Schuster L."/>
            <person name="Cowan T.M."/>
            <person name="Smanski M.J."/>
            <person name="Chevrette M.G."/>
            <person name="De Carvalho L.P.S."/>
            <person name="Shen B."/>
        </authorList>
    </citation>
    <scope>NUCLEOTIDE SEQUENCE [LARGE SCALE GENOMIC DNA]</scope>
    <source>
        <strain evidence="4 5">NPDC019434</strain>
    </source>
</reference>
<name>A0ABV2XAV7_9NOCA</name>
<dbReference type="InterPro" id="IPR000182">
    <property type="entry name" value="GNAT_dom"/>
</dbReference>
<keyword evidence="5" id="KW-1185">Reference proteome</keyword>
<dbReference type="PROSITE" id="PS51186">
    <property type="entry name" value="GNAT"/>
    <property type="match status" value="1"/>
</dbReference>
<comment type="caution">
    <text evidence="4">The sequence shown here is derived from an EMBL/GenBank/DDBJ whole genome shotgun (WGS) entry which is preliminary data.</text>
</comment>
<dbReference type="Pfam" id="PF00583">
    <property type="entry name" value="Acetyltransf_1"/>
    <property type="match status" value="1"/>
</dbReference>
<dbReference type="EMBL" id="JBEYBR010000032">
    <property type="protein sequence ID" value="MEU2123004.1"/>
    <property type="molecule type" value="Genomic_DNA"/>
</dbReference>
<evidence type="ECO:0000313" key="4">
    <source>
        <dbReference type="EMBL" id="MEU2123004.1"/>
    </source>
</evidence>
<accession>A0ABV2XAV7</accession>
<organism evidence="4 5">
    <name type="scientific">Nocardia niwae</name>
    <dbReference type="NCBI Taxonomy" id="626084"/>
    <lineage>
        <taxon>Bacteria</taxon>
        <taxon>Bacillati</taxon>
        <taxon>Actinomycetota</taxon>
        <taxon>Actinomycetes</taxon>
        <taxon>Mycobacteriales</taxon>
        <taxon>Nocardiaceae</taxon>
        <taxon>Nocardia</taxon>
    </lineage>
</organism>
<evidence type="ECO:0000313" key="5">
    <source>
        <dbReference type="Proteomes" id="UP001550535"/>
    </source>
</evidence>
<keyword evidence="2" id="KW-0012">Acyltransferase</keyword>
<dbReference type="RefSeq" id="WP_357991612.1">
    <property type="nucleotide sequence ID" value="NZ_JBEYBR010000032.1"/>
</dbReference>
<feature type="domain" description="N-acetyltransferase" evidence="3">
    <location>
        <begin position="6"/>
        <end position="159"/>
    </location>
</feature>
<dbReference type="SUPFAM" id="SSF55729">
    <property type="entry name" value="Acyl-CoA N-acyltransferases (Nat)"/>
    <property type="match status" value="1"/>
</dbReference>
<dbReference type="PANTHER" id="PTHR43877:SF2">
    <property type="entry name" value="AMINOALKYLPHOSPHONATE N-ACETYLTRANSFERASE-RELATED"/>
    <property type="match status" value="1"/>
</dbReference>
<gene>
    <name evidence="4" type="ORF">ABZ507_14420</name>
</gene>
<sequence length="161" mass="17284">MTEVAPALRRALPEDASAVAEIWYHGWRDAHLGNVPDTLLAVRPRDSFDTRAAERVGATVVATVGGVPAGFVMVDRDEVDQVYVAAAHRGTGLAALLLAAAEQRVRADGHERAWLAVVAGNTRARRCYENQGWIDEGAFTHAAPGPTGPVAVPAHRYTKRL</sequence>
<evidence type="ECO:0000256" key="2">
    <source>
        <dbReference type="ARBA" id="ARBA00023315"/>
    </source>
</evidence>
<dbReference type="InterPro" id="IPR016181">
    <property type="entry name" value="Acyl_CoA_acyltransferase"/>
</dbReference>
<dbReference type="PANTHER" id="PTHR43877">
    <property type="entry name" value="AMINOALKYLPHOSPHONATE N-ACETYLTRANSFERASE-RELATED-RELATED"/>
    <property type="match status" value="1"/>
</dbReference>
<dbReference type="Gene3D" id="3.40.630.30">
    <property type="match status" value="1"/>
</dbReference>
<evidence type="ECO:0000256" key="1">
    <source>
        <dbReference type="ARBA" id="ARBA00022679"/>
    </source>
</evidence>
<keyword evidence="1" id="KW-0808">Transferase</keyword>
<evidence type="ECO:0000259" key="3">
    <source>
        <dbReference type="PROSITE" id="PS51186"/>
    </source>
</evidence>
<protein>
    <submittedName>
        <fullName evidence="4">GNAT family N-acetyltransferase</fullName>
    </submittedName>
</protein>
<proteinExistence type="predicted"/>